<proteinExistence type="predicted"/>
<evidence type="ECO:0000313" key="3">
    <source>
        <dbReference type="Proteomes" id="UP000201838"/>
    </source>
</evidence>
<sequence>MGPSQKLEDESGRCGTQPYLQNNPNPSFKLPNSSYILIGMRQTFISALAATALFTTTPALAQENGDRSFFIGGTKPIECSWGKSSTLRSDGSLATWSNPFFGDVAGSCTEKEGAFFCAFDINPLGRDVSQTVHLVINGGSALMTTINRDDNGEIVMIGVGDHEADCR</sequence>
<dbReference type="Proteomes" id="UP000201838">
    <property type="component" value="Unassembled WGS sequence"/>
</dbReference>
<reference evidence="2 3" key="1">
    <citation type="submission" date="2017-05" db="EMBL/GenBank/DDBJ databases">
        <authorList>
            <person name="Song R."/>
            <person name="Chenine A.L."/>
            <person name="Ruprecht R.M."/>
        </authorList>
    </citation>
    <scope>NUCLEOTIDE SEQUENCE [LARGE SCALE GENOMIC DNA]</scope>
    <source>
        <strain evidence="2 3">CECT 8489</strain>
    </source>
</reference>
<name>A0A238J150_9RHOB</name>
<protein>
    <submittedName>
        <fullName evidence="2">Uncharacterized protein</fullName>
    </submittedName>
</protein>
<organism evidence="2 3">
    <name type="scientific">Boseongicola aestuarii</name>
    <dbReference type="NCBI Taxonomy" id="1470561"/>
    <lineage>
        <taxon>Bacteria</taxon>
        <taxon>Pseudomonadati</taxon>
        <taxon>Pseudomonadota</taxon>
        <taxon>Alphaproteobacteria</taxon>
        <taxon>Rhodobacterales</taxon>
        <taxon>Paracoccaceae</taxon>
        <taxon>Boseongicola</taxon>
    </lineage>
</organism>
<evidence type="ECO:0000256" key="1">
    <source>
        <dbReference type="SAM" id="MobiDB-lite"/>
    </source>
</evidence>
<accession>A0A238J150</accession>
<dbReference type="EMBL" id="FXXQ01000006">
    <property type="protein sequence ID" value="SMX24031.1"/>
    <property type="molecule type" value="Genomic_DNA"/>
</dbReference>
<dbReference type="AlphaFoldDB" id="A0A238J150"/>
<feature type="compositionally biased region" description="Basic and acidic residues" evidence="1">
    <location>
        <begin position="1"/>
        <end position="12"/>
    </location>
</feature>
<keyword evidence="3" id="KW-1185">Reference proteome</keyword>
<evidence type="ECO:0000313" key="2">
    <source>
        <dbReference type="EMBL" id="SMX24031.1"/>
    </source>
</evidence>
<feature type="region of interest" description="Disordered" evidence="1">
    <location>
        <begin position="1"/>
        <end position="26"/>
    </location>
</feature>
<gene>
    <name evidence="2" type="ORF">BOA8489_02146</name>
</gene>